<dbReference type="EMBL" id="AGNL01003208">
    <property type="protein sequence ID" value="EJK74985.1"/>
    <property type="molecule type" value="Genomic_DNA"/>
</dbReference>
<sequence length="184" mass="20682">MSTEVYRQQSSSRQERKEERKGERNFNNWTERSLGYSKMVPKTLLLVVLAAKSTAFLHTPQRTRAISSSLLHNSPNDRQHEQSGAQKAQERIMESASLAGAEEISKLDIHERTKRAMLAEAVEDRIFEMVDELEALTKANGGVENLSDEVRGEAVELAKQVKASQIQYDDLVNGRPSSLLELGK</sequence>
<feature type="region of interest" description="Disordered" evidence="1">
    <location>
        <begin position="70"/>
        <end position="91"/>
    </location>
</feature>
<comment type="caution">
    <text evidence="2">The sequence shown here is derived from an EMBL/GenBank/DDBJ whole genome shotgun (WGS) entry which is preliminary data.</text>
</comment>
<accession>K0TBV7</accession>
<keyword evidence="3" id="KW-1185">Reference proteome</keyword>
<dbReference type="OrthoDB" id="46028at2759"/>
<reference evidence="2 3" key="1">
    <citation type="journal article" date="2012" name="Genome Biol.">
        <title>Genome and low-iron response of an oceanic diatom adapted to chronic iron limitation.</title>
        <authorList>
            <person name="Lommer M."/>
            <person name="Specht M."/>
            <person name="Roy A.S."/>
            <person name="Kraemer L."/>
            <person name="Andreson R."/>
            <person name="Gutowska M.A."/>
            <person name="Wolf J."/>
            <person name="Bergner S.V."/>
            <person name="Schilhabel M.B."/>
            <person name="Klostermeier U.C."/>
            <person name="Beiko R.G."/>
            <person name="Rosenstiel P."/>
            <person name="Hippler M."/>
            <person name="Laroche J."/>
        </authorList>
    </citation>
    <scope>NUCLEOTIDE SEQUENCE [LARGE SCALE GENOMIC DNA]</scope>
    <source>
        <strain evidence="2 3">CCMP1005</strain>
    </source>
</reference>
<gene>
    <name evidence="2" type="ORF">THAOC_03306</name>
</gene>
<name>K0TBV7_THAOC</name>
<feature type="region of interest" description="Disordered" evidence="1">
    <location>
        <begin position="1"/>
        <end position="28"/>
    </location>
</feature>
<evidence type="ECO:0000256" key="1">
    <source>
        <dbReference type="SAM" id="MobiDB-lite"/>
    </source>
</evidence>
<dbReference type="eggNOG" id="ENOG502T2RK">
    <property type="taxonomic scope" value="Eukaryota"/>
</dbReference>
<protein>
    <submittedName>
        <fullName evidence="2">Uncharacterized protein</fullName>
    </submittedName>
</protein>
<evidence type="ECO:0000313" key="2">
    <source>
        <dbReference type="EMBL" id="EJK74985.1"/>
    </source>
</evidence>
<dbReference type="Proteomes" id="UP000266841">
    <property type="component" value="Unassembled WGS sequence"/>
</dbReference>
<evidence type="ECO:0000313" key="3">
    <source>
        <dbReference type="Proteomes" id="UP000266841"/>
    </source>
</evidence>
<dbReference type="AlphaFoldDB" id="K0TBV7"/>
<organism evidence="2 3">
    <name type="scientific">Thalassiosira oceanica</name>
    <name type="common">Marine diatom</name>
    <dbReference type="NCBI Taxonomy" id="159749"/>
    <lineage>
        <taxon>Eukaryota</taxon>
        <taxon>Sar</taxon>
        <taxon>Stramenopiles</taxon>
        <taxon>Ochrophyta</taxon>
        <taxon>Bacillariophyta</taxon>
        <taxon>Coscinodiscophyceae</taxon>
        <taxon>Thalassiosirophycidae</taxon>
        <taxon>Thalassiosirales</taxon>
        <taxon>Thalassiosiraceae</taxon>
        <taxon>Thalassiosira</taxon>
    </lineage>
</organism>
<feature type="compositionally biased region" description="Basic and acidic residues" evidence="1">
    <location>
        <begin position="13"/>
        <end position="24"/>
    </location>
</feature>
<proteinExistence type="predicted"/>